<evidence type="ECO:0000256" key="8">
    <source>
        <dbReference type="ARBA" id="ARBA00022670"/>
    </source>
</evidence>
<dbReference type="InterPro" id="IPR007484">
    <property type="entry name" value="Peptidase_M28"/>
</dbReference>
<feature type="chain" id="PRO_5007511228" description="Carboxypeptidase Q" evidence="22">
    <location>
        <begin position="31"/>
        <end position="547"/>
    </location>
</feature>
<evidence type="ECO:0000256" key="18">
    <source>
        <dbReference type="ARBA" id="ARBA00023228"/>
    </source>
</evidence>
<dbReference type="Pfam" id="PF04389">
    <property type="entry name" value="Peptidase_M28"/>
    <property type="match status" value="1"/>
</dbReference>
<keyword evidence="18" id="KW-0458">Lysosome</keyword>
<keyword evidence="25" id="KW-1185">Reference proteome</keyword>
<dbReference type="KEGG" id="abac:LuPra_00488"/>
<proteinExistence type="predicted"/>
<keyword evidence="12" id="KW-0256">Endoplasmic reticulum</keyword>
<dbReference type="GO" id="GO:0005764">
    <property type="term" value="C:lysosome"/>
    <property type="evidence" value="ECO:0007669"/>
    <property type="project" value="UniProtKB-SubCell"/>
</dbReference>
<comment type="subcellular location">
    <subcellularLocation>
        <location evidence="1">Endoplasmic reticulum</location>
    </subcellularLocation>
    <subcellularLocation>
        <location evidence="3">Golgi apparatus</location>
    </subcellularLocation>
    <subcellularLocation>
        <location evidence="2">Lysosome</location>
    </subcellularLocation>
    <subcellularLocation>
        <location evidence="4">Secreted</location>
    </subcellularLocation>
</comment>
<evidence type="ECO:0000256" key="22">
    <source>
        <dbReference type="SAM" id="SignalP"/>
    </source>
</evidence>
<keyword evidence="11 24" id="KW-0378">Hydrolase</keyword>
<keyword evidence="8" id="KW-0645">Protease</keyword>
<evidence type="ECO:0000256" key="16">
    <source>
        <dbReference type="ARBA" id="ARBA00023145"/>
    </source>
</evidence>
<evidence type="ECO:0000256" key="15">
    <source>
        <dbReference type="ARBA" id="ARBA00023049"/>
    </source>
</evidence>
<evidence type="ECO:0000256" key="6">
    <source>
        <dbReference type="ARBA" id="ARBA00022525"/>
    </source>
</evidence>
<protein>
    <recommendedName>
        <fullName evidence="5">Carboxypeptidase Q</fullName>
    </recommendedName>
    <alternativeName>
        <fullName evidence="20">Plasma glutamate carboxypeptidase</fullName>
    </alternativeName>
</protein>
<evidence type="ECO:0000256" key="10">
    <source>
        <dbReference type="ARBA" id="ARBA00022729"/>
    </source>
</evidence>
<evidence type="ECO:0000313" key="24">
    <source>
        <dbReference type="EMBL" id="AMY07321.1"/>
    </source>
</evidence>
<feature type="compositionally biased region" description="Low complexity" evidence="21">
    <location>
        <begin position="534"/>
        <end position="547"/>
    </location>
</feature>
<feature type="region of interest" description="Disordered" evidence="21">
    <location>
        <begin position="516"/>
        <end position="547"/>
    </location>
</feature>
<evidence type="ECO:0000256" key="1">
    <source>
        <dbReference type="ARBA" id="ARBA00004240"/>
    </source>
</evidence>
<evidence type="ECO:0000256" key="2">
    <source>
        <dbReference type="ARBA" id="ARBA00004371"/>
    </source>
</evidence>
<dbReference type="InterPro" id="IPR039866">
    <property type="entry name" value="CPQ"/>
</dbReference>
<dbReference type="GO" id="GO:0046872">
    <property type="term" value="F:metal ion binding"/>
    <property type="evidence" value="ECO:0007669"/>
    <property type="project" value="UniProtKB-KW"/>
</dbReference>
<keyword evidence="13" id="KW-0862">Zinc</keyword>
<evidence type="ECO:0000313" key="25">
    <source>
        <dbReference type="Proteomes" id="UP000076079"/>
    </source>
</evidence>
<keyword evidence="6" id="KW-0964">Secreted</keyword>
<keyword evidence="7" id="KW-0121">Carboxypeptidase</keyword>
<name>A0A143PFM7_LUTPR</name>
<dbReference type="GO" id="GO:0004177">
    <property type="term" value="F:aminopeptidase activity"/>
    <property type="evidence" value="ECO:0007669"/>
    <property type="project" value="UniProtKB-KW"/>
</dbReference>
<keyword evidence="17" id="KW-0325">Glycoprotein</keyword>
<evidence type="ECO:0000256" key="19">
    <source>
        <dbReference type="ARBA" id="ARBA00025833"/>
    </source>
</evidence>
<evidence type="ECO:0000256" key="21">
    <source>
        <dbReference type="SAM" id="MobiDB-lite"/>
    </source>
</evidence>
<evidence type="ECO:0000256" key="13">
    <source>
        <dbReference type="ARBA" id="ARBA00022833"/>
    </source>
</evidence>
<keyword evidence="24" id="KW-0031">Aminopeptidase</keyword>
<feature type="compositionally biased region" description="Pro residues" evidence="21">
    <location>
        <begin position="523"/>
        <end position="533"/>
    </location>
</feature>
<dbReference type="OrthoDB" id="345880at2"/>
<dbReference type="AlphaFoldDB" id="A0A143PFM7"/>
<feature type="domain" description="Peptidase M28" evidence="23">
    <location>
        <begin position="306"/>
        <end position="499"/>
    </location>
</feature>
<gene>
    <name evidence="24" type="ORF">LuPra_00488</name>
</gene>
<evidence type="ECO:0000256" key="4">
    <source>
        <dbReference type="ARBA" id="ARBA00004613"/>
    </source>
</evidence>
<accession>A0A143PFM7</accession>
<keyword evidence="16" id="KW-0865">Zymogen</keyword>
<evidence type="ECO:0000256" key="11">
    <source>
        <dbReference type="ARBA" id="ARBA00022801"/>
    </source>
</evidence>
<evidence type="ECO:0000256" key="17">
    <source>
        <dbReference type="ARBA" id="ARBA00023180"/>
    </source>
</evidence>
<dbReference type="GO" id="GO:0005576">
    <property type="term" value="C:extracellular region"/>
    <property type="evidence" value="ECO:0007669"/>
    <property type="project" value="UniProtKB-SubCell"/>
</dbReference>
<evidence type="ECO:0000256" key="20">
    <source>
        <dbReference type="ARBA" id="ARBA00033328"/>
    </source>
</evidence>
<dbReference type="Proteomes" id="UP000076079">
    <property type="component" value="Chromosome"/>
</dbReference>
<reference evidence="24 25" key="1">
    <citation type="journal article" date="2016" name="Genome Announc.">
        <title>First Complete Genome Sequence of a Subdivision 6 Acidobacterium Strain.</title>
        <authorList>
            <person name="Huang S."/>
            <person name="Vieira S."/>
            <person name="Bunk B."/>
            <person name="Riedel T."/>
            <person name="Sproer C."/>
            <person name="Overmann J."/>
        </authorList>
    </citation>
    <scope>NUCLEOTIDE SEQUENCE [LARGE SCALE GENOMIC DNA]</scope>
    <source>
        <strain evidence="25">DSM 100886 HEG_-6_39</strain>
    </source>
</reference>
<evidence type="ECO:0000259" key="23">
    <source>
        <dbReference type="Pfam" id="PF04389"/>
    </source>
</evidence>
<keyword evidence="15" id="KW-0482">Metalloprotease</keyword>
<feature type="signal peptide" evidence="22">
    <location>
        <begin position="1"/>
        <end position="30"/>
    </location>
</feature>
<keyword evidence="14" id="KW-0333">Golgi apparatus</keyword>
<sequence length="547" mass="59768" precursor="true">MIRWTLPGGTRRAALATALVAATLAVPVTAQLRDQADLDAIYRIKQEGVSNSKVMETLSYLTDINGPRLTNSPMMHQAAAWAQKQLTAWGLANVHTEKWGPFGRGWVNEHTSIRMDAPQPFVLLGYPKAWTPGTEGEVSGDAVAVTIETDEDFAKYKGTLKGKFVLQSPTREVASFFESPTRRYTETGLEELSHDQIGSARGRFPGGFGAGMEFRKKRMAFYKEEGILAVVEMSAGARGDNGAVIAQGPMPGDGDRTVEGQVPVPQVVLAGEHYGRLLRVLEKKVPVKLTMNVRSRFVDTSLDVYNVIAEIPGTDKADEVVMIGAHFDSWHTGTGATDNAVSSAVMMEAMRILQTSGLKPRRTIRMALWTGEEQGLLGSRAYVKEHFADPTDMKLKPEHGKLSVYLNMDNGGGAFRGVYLQGNEAAAPVFEAWMKPFHNFGMETLSIRNTGGTDHQAFDAVGLPGFQFIQDPLEYSSRTHHTNLDVYERAIPQDLMQNAIVIASFAYQAANRDALFPRKPLPKPRPATPPPGAPAQRPATATTTSQP</sequence>
<reference evidence="25" key="2">
    <citation type="submission" date="2016-04" db="EMBL/GenBank/DDBJ databases">
        <title>First Complete Genome Sequence of a Subdivision 6 Acidobacterium.</title>
        <authorList>
            <person name="Huang S."/>
            <person name="Vieira S."/>
            <person name="Bunk B."/>
            <person name="Riedel T."/>
            <person name="Sproeer C."/>
            <person name="Overmann J."/>
        </authorList>
    </citation>
    <scope>NUCLEOTIDE SEQUENCE [LARGE SCALE GENOMIC DNA]</scope>
    <source>
        <strain evidence="25">DSM 100886 HEG_-6_39</strain>
    </source>
</reference>
<dbReference type="Gene3D" id="3.40.630.10">
    <property type="entry name" value="Zn peptidases"/>
    <property type="match status" value="1"/>
</dbReference>
<dbReference type="GO" id="GO:0004180">
    <property type="term" value="F:carboxypeptidase activity"/>
    <property type="evidence" value="ECO:0007669"/>
    <property type="project" value="UniProtKB-KW"/>
</dbReference>
<dbReference type="Gene3D" id="3.50.30.30">
    <property type="match status" value="1"/>
</dbReference>
<dbReference type="PANTHER" id="PTHR12053:SF3">
    <property type="entry name" value="CARBOXYPEPTIDASE Q"/>
    <property type="match status" value="1"/>
</dbReference>
<dbReference type="RefSeq" id="WP_110169285.1">
    <property type="nucleotide sequence ID" value="NZ_CP015136.1"/>
</dbReference>
<evidence type="ECO:0000256" key="3">
    <source>
        <dbReference type="ARBA" id="ARBA00004555"/>
    </source>
</evidence>
<dbReference type="SUPFAM" id="SSF53187">
    <property type="entry name" value="Zn-dependent exopeptidases"/>
    <property type="match status" value="1"/>
</dbReference>
<organism evidence="24 25">
    <name type="scientific">Luteitalea pratensis</name>
    <dbReference type="NCBI Taxonomy" id="1855912"/>
    <lineage>
        <taxon>Bacteria</taxon>
        <taxon>Pseudomonadati</taxon>
        <taxon>Acidobacteriota</taxon>
        <taxon>Vicinamibacteria</taxon>
        <taxon>Vicinamibacterales</taxon>
        <taxon>Vicinamibacteraceae</taxon>
        <taxon>Luteitalea</taxon>
    </lineage>
</organism>
<evidence type="ECO:0000256" key="14">
    <source>
        <dbReference type="ARBA" id="ARBA00023034"/>
    </source>
</evidence>
<evidence type="ECO:0000256" key="9">
    <source>
        <dbReference type="ARBA" id="ARBA00022723"/>
    </source>
</evidence>
<dbReference type="EMBL" id="CP015136">
    <property type="protein sequence ID" value="AMY07321.1"/>
    <property type="molecule type" value="Genomic_DNA"/>
</dbReference>
<dbReference type="PATRIC" id="fig|1813736.3.peg.512"/>
<comment type="subunit">
    <text evidence="19">Homodimer. The monomeric form is inactive while the homodimer is active.</text>
</comment>
<evidence type="ECO:0000256" key="12">
    <source>
        <dbReference type="ARBA" id="ARBA00022824"/>
    </source>
</evidence>
<evidence type="ECO:0000256" key="7">
    <source>
        <dbReference type="ARBA" id="ARBA00022645"/>
    </source>
</evidence>
<evidence type="ECO:0000256" key="5">
    <source>
        <dbReference type="ARBA" id="ARBA00014116"/>
    </source>
</evidence>
<dbReference type="GO" id="GO:0006508">
    <property type="term" value="P:proteolysis"/>
    <property type="evidence" value="ECO:0007669"/>
    <property type="project" value="UniProtKB-KW"/>
</dbReference>
<dbReference type="STRING" id="1855912.LuPra_00488"/>
<keyword evidence="9" id="KW-0479">Metal-binding</keyword>
<dbReference type="PANTHER" id="PTHR12053">
    <property type="entry name" value="PROTEASE FAMILY M28 PLASMA GLUTAMATE CARBOXYPEPTIDASE-RELATED"/>
    <property type="match status" value="1"/>
</dbReference>
<keyword evidence="10 22" id="KW-0732">Signal</keyword>
<dbReference type="GO" id="GO:0070573">
    <property type="term" value="F:metallodipeptidase activity"/>
    <property type="evidence" value="ECO:0007669"/>
    <property type="project" value="InterPro"/>
</dbReference>